<dbReference type="EMBL" id="JACEIK010007142">
    <property type="protein sequence ID" value="MCE3049787.1"/>
    <property type="molecule type" value="Genomic_DNA"/>
</dbReference>
<gene>
    <name evidence="2" type="ORF">HAX54_045789</name>
</gene>
<reference evidence="2 3" key="1">
    <citation type="journal article" date="2021" name="BMC Genomics">
        <title>Datura genome reveals duplications of psychoactive alkaloid biosynthetic genes and high mutation rate following tissue culture.</title>
        <authorList>
            <person name="Rajewski A."/>
            <person name="Carter-House D."/>
            <person name="Stajich J."/>
            <person name="Litt A."/>
        </authorList>
    </citation>
    <scope>NUCLEOTIDE SEQUENCE [LARGE SCALE GENOMIC DNA]</scope>
    <source>
        <strain evidence="2">AR-01</strain>
    </source>
</reference>
<dbReference type="Proteomes" id="UP000823775">
    <property type="component" value="Unassembled WGS sequence"/>
</dbReference>
<feature type="region of interest" description="Disordered" evidence="1">
    <location>
        <begin position="1"/>
        <end position="77"/>
    </location>
</feature>
<sequence>MQILRRESRTALIRKVKMNPLRTSHPRTGKHSDPKYKGKRMEKRPAKEEAEFASNSELEEALQKAKEDKERKAAQKYQKAIGPLRLRPCLEQVKVRGVEVDYNAKAINQAYFDEDDADAIEYFAKLENQEDYYTWIASLIAAATIAVARNAQQGLRDQPPINSGRILGPMEEPKAEEINDEEESLPKLVVANKLVVINVEPDETEKHHL</sequence>
<proteinExistence type="predicted"/>
<feature type="compositionally biased region" description="Basic and acidic residues" evidence="1">
    <location>
        <begin position="61"/>
        <end position="73"/>
    </location>
</feature>
<organism evidence="2 3">
    <name type="scientific">Datura stramonium</name>
    <name type="common">Jimsonweed</name>
    <name type="synonym">Common thornapple</name>
    <dbReference type="NCBI Taxonomy" id="4076"/>
    <lineage>
        <taxon>Eukaryota</taxon>
        <taxon>Viridiplantae</taxon>
        <taxon>Streptophyta</taxon>
        <taxon>Embryophyta</taxon>
        <taxon>Tracheophyta</taxon>
        <taxon>Spermatophyta</taxon>
        <taxon>Magnoliopsida</taxon>
        <taxon>eudicotyledons</taxon>
        <taxon>Gunneridae</taxon>
        <taxon>Pentapetalae</taxon>
        <taxon>asterids</taxon>
        <taxon>lamiids</taxon>
        <taxon>Solanales</taxon>
        <taxon>Solanaceae</taxon>
        <taxon>Solanoideae</taxon>
        <taxon>Datureae</taxon>
        <taxon>Datura</taxon>
    </lineage>
</organism>
<evidence type="ECO:0000313" key="3">
    <source>
        <dbReference type="Proteomes" id="UP000823775"/>
    </source>
</evidence>
<keyword evidence="3" id="KW-1185">Reference proteome</keyword>
<protein>
    <submittedName>
        <fullName evidence="2">Uncharacterized protein</fullName>
    </submittedName>
</protein>
<evidence type="ECO:0000256" key="1">
    <source>
        <dbReference type="SAM" id="MobiDB-lite"/>
    </source>
</evidence>
<comment type="caution">
    <text evidence="2">The sequence shown here is derived from an EMBL/GenBank/DDBJ whole genome shotgun (WGS) entry which is preliminary data.</text>
</comment>
<name>A0ABS8WJY5_DATST</name>
<evidence type="ECO:0000313" key="2">
    <source>
        <dbReference type="EMBL" id="MCE3049787.1"/>
    </source>
</evidence>
<accession>A0ABS8WJY5</accession>